<evidence type="ECO:0000313" key="3">
    <source>
        <dbReference type="Proteomes" id="UP000030129"/>
    </source>
</evidence>
<keyword evidence="3" id="KW-1185">Reference proteome</keyword>
<sequence>MENNSAFDSFELQITNESKEYLRVAAKWSGFLAIVGFVFLGLGALGGFSMLALGSAMGSAMGGAMGGLSGSVFGIFYLLVVALAFIPTLYLYKFSSRTKQALLSNRTEDLTESMKNLKSYFRFMGIFTLIVIVLYILLIVIGIGAAASMGGRM</sequence>
<comment type="caution">
    <text evidence="2">The sequence shown here is derived from an EMBL/GenBank/DDBJ whole genome shotgun (WGS) entry which is preliminary data.</text>
</comment>
<dbReference type="Proteomes" id="UP000030129">
    <property type="component" value="Unassembled WGS sequence"/>
</dbReference>
<evidence type="ECO:0000313" key="2">
    <source>
        <dbReference type="EMBL" id="KGO83448.1"/>
    </source>
</evidence>
<name>A0A0A2LW34_9FLAO</name>
<keyword evidence="1" id="KW-0472">Membrane</keyword>
<feature type="transmembrane region" description="Helical" evidence="1">
    <location>
        <begin position="28"/>
        <end position="52"/>
    </location>
</feature>
<organism evidence="2 3">
    <name type="scientific">Flavobacterium beibuense F44-8</name>
    <dbReference type="NCBI Taxonomy" id="1406840"/>
    <lineage>
        <taxon>Bacteria</taxon>
        <taxon>Pseudomonadati</taxon>
        <taxon>Bacteroidota</taxon>
        <taxon>Flavobacteriia</taxon>
        <taxon>Flavobacteriales</taxon>
        <taxon>Flavobacteriaceae</taxon>
        <taxon>Flavobacterium</taxon>
    </lineage>
</organism>
<dbReference type="AlphaFoldDB" id="A0A0A2LW34"/>
<feature type="transmembrane region" description="Helical" evidence="1">
    <location>
        <begin position="123"/>
        <end position="147"/>
    </location>
</feature>
<keyword evidence="1" id="KW-1133">Transmembrane helix</keyword>
<dbReference type="RefSeq" id="WP_035130838.1">
    <property type="nucleotide sequence ID" value="NZ_JRLV01000003.1"/>
</dbReference>
<dbReference type="Pfam" id="PF17319">
    <property type="entry name" value="DUF5362"/>
    <property type="match status" value="1"/>
</dbReference>
<feature type="transmembrane region" description="Helical" evidence="1">
    <location>
        <begin position="72"/>
        <end position="92"/>
    </location>
</feature>
<keyword evidence="1" id="KW-0812">Transmembrane</keyword>
<protein>
    <recommendedName>
        <fullName evidence="4">DUF5362 domain-containing protein</fullName>
    </recommendedName>
</protein>
<dbReference type="STRING" id="1406840.Q763_02450"/>
<dbReference type="eggNOG" id="ENOG50331AC">
    <property type="taxonomic scope" value="Bacteria"/>
</dbReference>
<proteinExistence type="predicted"/>
<evidence type="ECO:0000256" key="1">
    <source>
        <dbReference type="SAM" id="Phobius"/>
    </source>
</evidence>
<accession>A0A0A2LW34</accession>
<gene>
    <name evidence="2" type="ORF">Q763_02450</name>
</gene>
<evidence type="ECO:0008006" key="4">
    <source>
        <dbReference type="Google" id="ProtNLM"/>
    </source>
</evidence>
<dbReference type="InterPro" id="IPR035287">
    <property type="entry name" value="DUF5362"/>
</dbReference>
<reference evidence="2 3" key="1">
    <citation type="submission" date="2013-09" db="EMBL/GenBank/DDBJ databases">
        <authorList>
            <person name="Zeng Z."/>
            <person name="Chen C."/>
        </authorList>
    </citation>
    <scope>NUCLEOTIDE SEQUENCE [LARGE SCALE GENOMIC DNA]</scope>
    <source>
        <strain evidence="2 3">F44-8</strain>
    </source>
</reference>
<dbReference type="EMBL" id="JRLV01000003">
    <property type="protein sequence ID" value="KGO83448.1"/>
    <property type="molecule type" value="Genomic_DNA"/>
</dbReference>